<accession>A0A1L8D204</accession>
<dbReference type="InterPro" id="IPR007842">
    <property type="entry name" value="HEPN_dom"/>
</dbReference>
<dbReference type="RefSeq" id="WP_075865361.1">
    <property type="nucleotide sequence ID" value="NZ_BDJL01000035.1"/>
</dbReference>
<comment type="similarity">
    <text evidence="1">Belongs to the UPF0332 family.</text>
</comment>
<evidence type="ECO:0000313" key="4">
    <source>
        <dbReference type="Proteomes" id="UP000187338"/>
    </source>
</evidence>
<dbReference type="SUPFAM" id="SSF81593">
    <property type="entry name" value="Nucleotidyltransferase substrate binding subunit/domain"/>
    <property type="match status" value="1"/>
</dbReference>
<dbReference type="Gene3D" id="1.20.120.330">
    <property type="entry name" value="Nucleotidyltransferases domain 2"/>
    <property type="match status" value="1"/>
</dbReference>
<dbReference type="STRING" id="661089.ciss_11310"/>
<evidence type="ECO:0000313" key="3">
    <source>
        <dbReference type="EMBL" id="GAV25198.1"/>
    </source>
</evidence>
<feature type="domain" description="HEPN" evidence="2">
    <location>
        <begin position="10"/>
        <end position="125"/>
    </location>
</feature>
<gene>
    <name evidence="3" type="ORF">ciss_11310</name>
</gene>
<dbReference type="Proteomes" id="UP000187338">
    <property type="component" value="Unassembled WGS sequence"/>
</dbReference>
<dbReference type="PANTHER" id="PTHR36565">
    <property type="entry name" value="UPF0332 PROTEIN TM_1000"/>
    <property type="match status" value="1"/>
</dbReference>
<dbReference type="InterPro" id="IPR052226">
    <property type="entry name" value="UPF0332_toxin"/>
</dbReference>
<protein>
    <recommendedName>
        <fullName evidence="2">HEPN domain-containing protein</fullName>
    </recommendedName>
</protein>
<sequence>MDEKIITLSKYRLQKAKEDLEAAKLNFENKLFKASINRSYYAIFHGIRAVNAIKQFDSKKHSGVISYFNQNFIHTGIFDKNVYKLITSAYKIREKSDYDDFYIATKEEAEKQLKNAEKFLLIIEEYLNKKVYYDTL</sequence>
<keyword evidence="4" id="KW-1185">Reference proteome</keyword>
<dbReference type="Pfam" id="PF05168">
    <property type="entry name" value="HEPN"/>
    <property type="match status" value="1"/>
</dbReference>
<reference evidence="4" key="1">
    <citation type="submission" date="2016-12" db="EMBL/GenBank/DDBJ databases">
        <title>Draft Genome Sequences od Carboxydothermus pertinax and islandicus, Hydrogenogenic Carboxydotrophic Bacteria.</title>
        <authorList>
            <person name="Fukuyama Y."/>
            <person name="Ohmae K."/>
            <person name="Yoneda Y."/>
            <person name="Yoshida T."/>
            <person name="Sako Y."/>
        </authorList>
    </citation>
    <scope>NUCLEOTIDE SEQUENCE [LARGE SCALE GENOMIC DNA]</scope>
    <source>
        <strain evidence="4">SET</strain>
    </source>
</reference>
<evidence type="ECO:0000259" key="2">
    <source>
        <dbReference type="Pfam" id="PF05168"/>
    </source>
</evidence>
<comment type="caution">
    <text evidence="3">The sequence shown here is derived from an EMBL/GenBank/DDBJ whole genome shotgun (WGS) entry which is preliminary data.</text>
</comment>
<dbReference type="EMBL" id="BDJL01000035">
    <property type="protein sequence ID" value="GAV25198.1"/>
    <property type="molecule type" value="Genomic_DNA"/>
</dbReference>
<name>A0A1L8D204_9THEO</name>
<dbReference type="OrthoDB" id="1684393at2"/>
<evidence type="ECO:0000256" key="1">
    <source>
        <dbReference type="ARBA" id="ARBA00038248"/>
    </source>
</evidence>
<dbReference type="PANTHER" id="PTHR36565:SF1">
    <property type="entry name" value="UPF0332 PROTEIN TM_1000"/>
    <property type="match status" value="1"/>
</dbReference>
<organism evidence="3 4">
    <name type="scientific">Carboxydothermus islandicus</name>
    <dbReference type="NCBI Taxonomy" id="661089"/>
    <lineage>
        <taxon>Bacteria</taxon>
        <taxon>Bacillati</taxon>
        <taxon>Bacillota</taxon>
        <taxon>Clostridia</taxon>
        <taxon>Thermoanaerobacterales</taxon>
        <taxon>Thermoanaerobacteraceae</taxon>
        <taxon>Carboxydothermus</taxon>
    </lineage>
</organism>
<dbReference type="AlphaFoldDB" id="A0A1L8D204"/>
<proteinExistence type="inferred from homology"/>